<dbReference type="EMBL" id="LGBR01000001">
    <property type="protein sequence ID" value="KOY50669.1"/>
    <property type="molecule type" value="Genomic_DNA"/>
</dbReference>
<dbReference type="GO" id="GO:0016746">
    <property type="term" value="F:acyltransferase activity"/>
    <property type="evidence" value="ECO:0007669"/>
    <property type="project" value="UniProtKB-KW"/>
</dbReference>
<sequence length="49" mass="4987">MEVGVGSFVGGNAFIKQGVKIGRNTIVGAGSVVLKDVPDNVVVYGNPVK</sequence>
<dbReference type="STRING" id="1300348.I602_229"/>
<dbReference type="PATRIC" id="fig|1300348.6.peg.231"/>
<dbReference type="Gene3D" id="2.160.10.10">
    <property type="entry name" value="Hexapeptide repeat proteins"/>
    <property type="match status" value="1"/>
</dbReference>
<protein>
    <submittedName>
        <fullName evidence="4">Uncharacterized protein</fullName>
    </submittedName>
</protein>
<keyword evidence="3" id="KW-0012">Acyltransferase</keyword>
<dbReference type="PANTHER" id="PTHR23416">
    <property type="entry name" value="SIALIC ACID SYNTHASE-RELATED"/>
    <property type="match status" value="1"/>
</dbReference>
<dbReference type="Pfam" id="PF00132">
    <property type="entry name" value="Hexapep"/>
    <property type="match status" value="1"/>
</dbReference>
<name>A0A0M9CEQ5_9FLAO</name>
<dbReference type="Proteomes" id="UP000037716">
    <property type="component" value="Unassembled WGS sequence"/>
</dbReference>
<evidence type="ECO:0000256" key="3">
    <source>
        <dbReference type="ARBA" id="ARBA00023315"/>
    </source>
</evidence>
<evidence type="ECO:0000256" key="2">
    <source>
        <dbReference type="ARBA" id="ARBA00022737"/>
    </source>
</evidence>
<gene>
    <name evidence="4" type="ORF">I602_229</name>
</gene>
<evidence type="ECO:0000313" key="4">
    <source>
        <dbReference type="EMBL" id="KOY50669.1"/>
    </source>
</evidence>
<dbReference type="InterPro" id="IPR051159">
    <property type="entry name" value="Hexapeptide_acetyltransf"/>
</dbReference>
<comment type="caution">
    <text evidence="4">The sequence shown here is derived from an EMBL/GenBank/DDBJ whole genome shotgun (WGS) entry which is preliminary data.</text>
</comment>
<dbReference type="SUPFAM" id="SSF51161">
    <property type="entry name" value="Trimeric LpxA-like enzymes"/>
    <property type="match status" value="1"/>
</dbReference>
<dbReference type="PROSITE" id="PS00101">
    <property type="entry name" value="HEXAPEP_TRANSFERASES"/>
    <property type="match status" value="1"/>
</dbReference>
<evidence type="ECO:0000313" key="5">
    <source>
        <dbReference type="Proteomes" id="UP000037716"/>
    </source>
</evidence>
<keyword evidence="2" id="KW-0677">Repeat</keyword>
<dbReference type="InterPro" id="IPR001451">
    <property type="entry name" value="Hexapep"/>
</dbReference>
<dbReference type="InterPro" id="IPR011004">
    <property type="entry name" value="Trimer_LpxA-like_sf"/>
</dbReference>
<reference evidence="4 5" key="1">
    <citation type="submission" date="2015-07" db="EMBL/GenBank/DDBJ databases">
        <title>Genome of Polaribacter dokdonenesis DSW-5, isolated from seawater off Dokdo in Korea.</title>
        <authorList>
            <person name="Yoon K."/>
            <person name="Song J.Y."/>
            <person name="Kim J.F."/>
        </authorList>
    </citation>
    <scope>NUCLEOTIDE SEQUENCE [LARGE SCALE GENOMIC DNA]</scope>
    <source>
        <strain evidence="4 5">DSW-5</strain>
    </source>
</reference>
<keyword evidence="1" id="KW-0808">Transferase</keyword>
<proteinExistence type="predicted"/>
<organism evidence="4 5">
    <name type="scientific">Polaribacter dokdonensis DSW-5</name>
    <dbReference type="NCBI Taxonomy" id="1300348"/>
    <lineage>
        <taxon>Bacteria</taxon>
        <taxon>Pseudomonadati</taxon>
        <taxon>Bacteroidota</taxon>
        <taxon>Flavobacteriia</taxon>
        <taxon>Flavobacteriales</taxon>
        <taxon>Flavobacteriaceae</taxon>
    </lineage>
</organism>
<dbReference type="InterPro" id="IPR018357">
    <property type="entry name" value="Hexapep_transf_CS"/>
</dbReference>
<accession>A0A0M9CEQ5</accession>
<dbReference type="AlphaFoldDB" id="A0A0M9CEQ5"/>
<evidence type="ECO:0000256" key="1">
    <source>
        <dbReference type="ARBA" id="ARBA00022679"/>
    </source>
</evidence>